<reference evidence="1 2" key="1">
    <citation type="journal article" date="2010" name="Science">
        <title>Genomic comparison of the ants Camponotus floridanus and Harpegnathos saltator.</title>
        <authorList>
            <person name="Bonasio R."/>
            <person name="Zhang G."/>
            <person name="Ye C."/>
            <person name="Mutti N.S."/>
            <person name="Fang X."/>
            <person name="Qin N."/>
            <person name="Donahue G."/>
            <person name="Yang P."/>
            <person name="Li Q."/>
            <person name="Li C."/>
            <person name="Zhang P."/>
            <person name="Huang Z."/>
            <person name="Berger S.L."/>
            <person name="Reinberg D."/>
            <person name="Wang J."/>
            <person name="Liebig J."/>
        </authorList>
    </citation>
    <scope>NUCLEOTIDE SEQUENCE [LARGE SCALE GENOMIC DNA]</scope>
    <source>
        <strain evidence="2">C129</strain>
    </source>
</reference>
<organism evidence="2">
    <name type="scientific">Camponotus floridanus</name>
    <name type="common">Florida carpenter ant</name>
    <dbReference type="NCBI Taxonomy" id="104421"/>
    <lineage>
        <taxon>Eukaryota</taxon>
        <taxon>Metazoa</taxon>
        <taxon>Ecdysozoa</taxon>
        <taxon>Arthropoda</taxon>
        <taxon>Hexapoda</taxon>
        <taxon>Insecta</taxon>
        <taxon>Pterygota</taxon>
        <taxon>Neoptera</taxon>
        <taxon>Endopterygota</taxon>
        <taxon>Hymenoptera</taxon>
        <taxon>Apocrita</taxon>
        <taxon>Aculeata</taxon>
        <taxon>Formicoidea</taxon>
        <taxon>Formicidae</taxon>
        <taxon>Formicinae</taxon>
        <taxon>Camponotus</taxon>
    </lineage>
</organism>
<gene>
    <name evidence="1" type="ORF">EAG_16022</name>
</gene>
<accession>E2B0C1</accession>
<dbReference type="AlphaFoldDB" id="E2B0C1"/>
<dbReference type="EMBL" id="GL444493">
    <property type="protein sequence ID" value="EFN60873.1"/>
    <property type="molecule type" value="Genomic_DNA"/>
</dbReference>
<keyword evidence="2" id="KW-1185">Reference proteome</keyword>
<dbReference type="InParanoid" id="E2B0C1"/>
<dbReference type="OMA" id="CETTKER"/>
<evidence type="ECO:0000313" key="2">
    <source>
        <dbReference type="Proteomes" id="UP000000311"/>
    </source>
</evidence>
<protein>
    <submittedName>
        <fullName evidence="1">Uncharacterized protein</fullName>
    </submittedName>
</protein>
<evidence type="ECO:0000313" key="1">
    <source>
        <dbReference type="EMBL" id="EFN60873.1"/>
    </source>
</evidence>
<sequence length="93" mass="10578">MGVMIGRAAAALAEQKDNLRITSANKRSCETTKERWMQIRSEKARENEYFEETEGILYQDQASPIEYAQTREIVVARKKRDSLQVAGSPTDVI</sequence>
<name>E2B0C1_CAMFO</name>
<proteinExistence type="predicted"/>
<dbReference type="Proteomes" id="UP000000311">
    <property type="component" value="Unassembled WGS sequence"/>
</dbReference>